<proteinExistence type="predicted"/>
<dbReference type="Proteomes" id="UP000693946">
    <property type="component" value="Linkage Group LG4"/>
</dbReference>
<comment type="caution">
    <text evidence="1">The sequence shown here is derived from an EMBL/GenBank/DDBJ whole genome shotgun (WGS) entry which is preliminary data.</text>
</comment>
<reference evidence="1 2" key="1">
    <citation type="journal article" date="2021" name="Sci. Rep.">
        <title>Chromosome anchoring in Senegalese sole (Solea senegalensis) reveals sex-associated markers and genome rearrangements in flatfish.</title>
        <authorList>
            <person name="Guerrero-Cozar I."/>
            <person name="Gomez-Garrido J."/>
            <person name="Berbel C."/>
            <person name="Martinez-Blanch J.F."/>
            <person name="Alioto T."/>
            <person name="Claros M.G."/>
            <person name="Gagnaire P.A."/>
            <person name="Manchado M."/>
        </authorList>
    </citation>
    <scope>NUCLEOTIDE SEQUENCE [LARGE SCALE GENOMIC DNA]</scope>
    <source>
        <strain evidence="1">Sse05_10M</strain>
    </source>
</reference>
<keyword evidence="2" id="KW-1185">Reference proteome</keyword>
<gene>
    <name evidence="1" type="ORF">JOB18_006092</name>
</gene>
<protein>
    <submittedName>
        <fullName evidence="1">Uncharacterized protein</fullName>
    </submittedName>
</protein>
<organism evidence="1 2">
    <name type="scientific">Solea senegalensis</name>
    <name type="common">Senegalese sole</name>
    <dbReference type="NCBI Taxonomy" id="28829"/>
    <lineage>
        <taxon>Eukaryota</taxon>
        <taxon>Metazoa</taxon>
        <taxon>Chordata</taxon>
        <taxon>Craniata</taxon>
        <taxon>Vertebrata</taxon>
        <taxon>Euteleostomi</taxon>
        <taxon>Actinopterygii</taxon>
        <taxon>Neopterygii</taxon>
        <taxon>Teleostei</taxon>
        <taxon>Neoteleostei</taxon>
        <taxon>Acanthomorphata</taxon>
        <taxon>Carangaria</taxon>
        <taxon>Pleuronectiformes</taxon>
        <taxon>Pleuronectoidei</taxon>
        <taxon>Soleidae</taxon>
        <taxon>Solea</taxon>
    </lineage>
</organism>
<evidence type="ECO:0000313" key="1">
    <source>
        <dbReference type="EMBL" id="KAG7493319.1"/>
    </source>
</evidence>
<sequence length="70" mass="7644">MPSTVSMTRGNTVVVTHVHPANPTENAQQHNLVGVRRFIKGQPQALGVNSDAQYRRDYSIATILSVDGKI</sequence>
<accession>A0AAV6QIY1</accession>
<dbReference type="EMBL" id="JAGKHQ010000016">
    <property type="protein sequence ID" value="KAG7493319.1"/>
    <property type="molecule type" value="Genomic_DNA"/>
</dbReference>
<name>A0AAV6QIY1_SOLSE</name>
<dbReference type="AlphaFoldDB" id="A0AAV6QIY1"/>
<evidence type="ECO:0000313" key="2">
    <source>
        <dbReference type="Proteomes" id="UP000693946"/>
    </source>
</evidence>